<organism evidence="5 6">
    <name type="scientific">Pichia inconspicua</name>
    <dbReference type="NCBI Taxonomy" id="52247"/>
    <lineage>
        <taxon>Eukaryota</taxon>
        <taxon>Fungi</taxon>
        <taxon>Dikarya</taxon>
        <taxon>Ascomycota</taxon>
        <taxon>Saccharomycotina</taxon>
        <taxon>Pichiomycetes</taxon>
        <taxon>Pichiales</taxon>
        <taxon>Pichiaceae</taxon>
        <taxon>Pichia</taxon>
    </lineage>
</organism>
<name>A0A4T0X528_9ASCO</name>
<feature type="domain" description="Enoyl reductase (ER)" evidence="4">
    <location>
        <begin position="26"/>
        <end position="358"/>
    </location>
</feature>
<keyword evidence="6" id="KW-1185">Reference proteome</keyword>
<dbReference type="Pfam" id="PF08240">
    <property type="entry name" value="ADH_N"/>
    <property type="match status" value="1"/>
</dbReference>
<gene>
    <name evidence="5" type="ORF">CANINC_000883</name>
</gene>
<protein>
    <recommendedName>
        <fullName evidence="4">Enoyl reductase (ER) domain-containing protein</fullName>
    </recommendedName>
</protein>
<dbReference type="InterPro" id="IPR011032">
    <property type="entry name" value="GroES-like_sf"/>
</dbReference>
<evidence type="ECO:0000256" key="3">
    <source>
        <dbReference type="ARBA" id="ARBA00038249"/>
    </source>
</evidence>
<keyword evidence="2" id="KW-0551">Lipid droplet</keyword>
<dbReference type="SUPFAM" id="SSF51735">
    <property type="entry name" value="NAD(P)-binding Rossmann-fold domains"/>
    <property type="match status" value="1"/>
</dbReference>
<proteinExistence type="inferred from homology"/>
<dbReference type="Proteomes" id="UP000307173">
    <property type="component" value="Unassembled WGS sequence"/>
</dbReference>
<accession>A0A4T0X528</accession>
<dbReference type="Gene3D" id="3.90.180.10">
    <property type="entry name" value="Medium-chain alcohol dehydrogenases, catalytic domain"/>
    <property type="match status" value="1"/>
</dbReference>
<comment type="caution">
    <text evidence="5">The sequence shown here is derived from an EMBL/GenBank/DDBJ whole genome shotgun (WGS) entry which is preliminary data.</text>
</comment>
<dbReference type="GO" id="GO:0016491">
    <property type="term" value="F:oxidoreductase activity"/>
    <property type="evidence" value="ECO:0007669"/>
    <property type="project" value="InterPro"/>
</dbReference>
<dbReference type="InterPro" id="IPR050700">
    <property type="entry name" value="YIM1/Zinc_Alcohol_DH_Fams"/>
</dbReference>
<dbReference type="GO" id="GO:0005739">
    <property type="term" value="C:mitochondrion"/>
    <property type="evidence" value="ECO:0007669"/>
    <property type="project" value="TreeGrafter"/>
</dbReference>
<dbReference type="PANTHER" id="PTHR11695">
    <property type="entry name" value="ALCOHOL DEHYDROGENASE RELATED"/>
    <property type="match status" value="1"/>
</dbReference>
<reference evidence="5 6" key="1">
    <citation type="journal article" date="2019" name="Front. Genet.">
        <title>Whole-Genome Sequencing of the Opportunistic Yeast Pathogen Candida inconspicua Uncovers Its Hybrid Origin.</title>
        <authorList>
            <person name="Mixao V."/>
            <person name="Hansen A.P."/>
            <person name="Saus E."/>
            <person name="Boekhout T."/>
            <person name="Lass-Florl C."/>
            <person name="Gabaldon T."/>
        </authorList>
    </citation>
    <scope>NUCLEOTIDE SEQUENCE [LARGE SCALE GENOMIC DNA]</scope>
    <source>
        <strain evidence="5 6">CBS 180</strain>
    </source>
</reference>
<dbReference type="GO" id="GO:0005811">
    <property type="term" value="C:lipid droplet"/>
    <property type="evidence" value="ECO:0007669"/>
    <property type="project" value="UniProtKB-SubCell"/>
</dbReference>
<dbReference type="SMART" id="SM00829">
    <property type="entry name" value="PKS_ER"/>
    <property type="match status" value="1"/>
</dbReference>
<dbReference type="Gene3D" id="3.40.50.720">
    <property type="entry name" value="NAD(P)-binding Rossmann-like Domain"/>
    <property type="match status" value="1"/>
</dbReference>
<dbReference type="InterPro" id="IPR013154">
    <property type="entry name" value="ADH-like_N"/>
</dbReference>
<evidence type="ECO:0000313" key="6">
    <source>
        <dbReference type="Proteomes" id="UP000307173"/>
    </source>
</evidence>
<evidence type="ECO:0000259" key="4">
    <source>
        <dbReference type="SMART" id="SM00829"/>
    </source>
</evidence>
<dbReference type="OrthoDB" id="3509362at2759"/>
<sequence length="360" mass="39316">MTTELPIKDNKLTIKAITYQSGYTPLTVKELEIPVVPETIVKPTEVLVEIKATSLNPVDCILKAFSKSWYGPKDKIIGGDFAGIVVKSGSESGFSEGDKIYGDLLSLSARGSFSNYALFEPKKCLIAEKIPEGLSFEHAASLPCVSNTAFAGLKQYQGDLSGKNVLILGAGTSVGYSAVQLAKYYFKAGNVVVTCSASSAERASAGGADVTIDYHKGDEFKKQQILDFVKSKGKFDVIFDAVRDESVFDYFDDIVAEGGFIGQVGGSYVLDYKNIRLYNLLPSWKILKNKLSSALKLTKYKVYPVWTTPDPEYGLAIEKLVKEKKLKVVIDSVYDAYTQANEAFDKVAACKAKGKVILRF</sequence>
<dbReference type="Pfam" id="PF13602">
    <property type="entry name" value="ADH_zinc_N_2"/>
    <property type="match status" value="1"/>
</dbReference>
<comment type="subcellular location">
    <subcellularLocation>
        <location evidence="1">Lipid droplet</location>
    </subcellularLocation>
</comment>
<dbReference type="InterPro" id="IPR036291">
    <property type="entry name" value="NAD(P)-bd_dom_sf"/>
</dbReference>
<dbReference type="STRING" id="52247.A0A4T0X528"/>
<dbReference type="EMBL" id="SELW01000141">
    <property type="protein sequence ID" value="TID30529.1"/>
    <property type="molecule type" value="Genomic_DNA"/>
</dbReference>
<comment type="similarity">
    <text evidence="3">Belongs to the YIM1 family.</text>
</comment>
<dbReference type="AlphaFoldDB" id="A0A4T0X528"/>
<evidence type="ECO:0000256" key="2">
    <source>
        <dbReference type="ARBA" id="ARBA00022677"/>
    </source>
</evidence>
<dbReference type="SUPFAM" id="SSF50129">
    <property type="entry name" value="GroES-like"/>
    <property type="match status" value="1"/>
</dbReference>
<evidence type="ECO:0000256" key="1">
    <source>
        <dbReference type="ARBA" id="ARBA00004502"/>
    </source>
</evidence>
<evidence type="ECO:0000313" key="5">
    <source>
        <dbReference type="EMBL" id="TID30529.1"/>
    </source>
</evidence>
<dbReference type="InterPro" id="IPR020843">
    <property type="entry name" value="ER"/>
</dbReference>
<dbReference type="PANTHER" id="PTHR11695:SF294">
    <property type="entry name" value="RETICULON-4-INTERACTING PROTEIN 1, MITOCHONDRIAL"/>
    <property type="match status" value="1"/>
</dbReference>